<sequence>MATIIIQRLDGTVYDLDAMGFRVKKFDIPLPNYNHSYQQIGNYGSTLIGTQAQQLVIPLVIDITAMDIHDYNFQLLQLRRVFRSDEDFFVINMYAPFIRWRCRAEAVTPSQNGNFWRASDVTINLDCPSGFAESVATTQDPVDPPNNGWGFGQGFNTEQIPSYIYTTADFTFFNAGVIPLRADDRPVKITFQGTAPNGFTLTNNTTKQSFKLTKGVRSSDVVTILGFVPSINGKQEYSSSDHGFLDFAVGENKLHLDGASGFTMKFDTRFYY</sequence>
<protein>
    <recommendedName>
        <fullName evidence="1">Siphovirus-type tail component RIFT-related domain-containing protein</fullName>
    </recommendedName>
</protein>
<feature type="domain" description="Siphovirus-type tail component RIFT-related" evidence="1">
    <location>
        <begin position="10"/>
        <end position="127"/>
    </location>
</feature>
<dbReference type="InterPro" id="IPR008841">
    <property type="entry name" value="Siphovirus-type_tail_N"/>
</dbReference>
<comment type="caution">
    <text evidence="2">The sequence shown here is derived from an EMBL/GenBank/DDBJ whole genome shotgun (WGS) entry which is preliminary data.</text>
</comment>
<name>A0A0R1U4Y2_9LACO</name>
<reference evidence="2 3" key="1">
    <citation type="journal article" date="2015" name="Genome Announc.">
        <title>Expanding the biotechnology potential of lactobacilli through comparative genomics of 213 strains and associated genera.</title>
        <authorList>
            <person name="Sun Z."/>
            <person name="Harris H.M."/>
            <person name="McCann A."/>
            <person name="Guo C."/>
            <person name="Argimon S."/>
            <person name="Zhang W."/>
            <person name="Yang X."/>
            <person name="Jeffery I.B."/>
            <person name="Cooney J.C."/>
            <person name="Kagawa T.F."/>
            <person name="Liu W."/>
            <person name="Song Y."/>
            <person name="Salvetti E."/>
            <person name="Wrobel A."/>
            <person name="Rasinkangas P."/>
            <person name="Parkhill J."/>
            <person name="Rea M.C."/>
            <person name="O'Sullivan O."/>
            <person name="Ritari J."/>
            <person name="Douillard F.P."/>
            <person name="Paul Ross R."/>
            <person name="Yang R."/>
            <person name="Briner A.E."/>
            <person name="Felis G.E."/>
            <person name="de Vos W.M."/>
            <person name="Barrangou R."/>
            <person name="Klaenhammer T.R."/>
            <person name="Caufield P.W."/>
            <person name="Cui Y."/>
            <person name="Zhang H."/>
            <person name="O'Toole P.W."/>
        </authorList>
    </citation>
    <scope>NUCLEOTIDE SEQUENCE [LARGE SCALE GENOMIC DNA]</scope>
    <source>
        <strain evidence="2 3">DSM 15946</strain>
    </source>
</reference>
<evidence type="ECO:0000313" key="2">
    <source>
        <dbReference type="EMBL" id="KRL87796.1"/>
    </source>
</evidence>
<dbReference type="PATRIC" id="fig|1423760.3.peg.924"/>
<dbReference type="AlphaFoldDB" id="A0A0R1U4Y2"/>
<organism evidence="2 3">
    <name type="scientific">Limosilactobacillus ingluviei DSM 15946</name>
    <dbReference type="NCBI Taxonomy" id="1423760"/>
    <lineage>
        <taxon>Bacteria</taxon>
        <taxon>Bacillati</taxon>
        <taxon>Bacillota</taxon>
        <taxon>Bacilli</taxon>
        <taxon>Lactobacillales</taxon>
        <taxon>Lactobacillaceae</taxon>
        <taxon>Limosilactobacillus</taxon>
    </lineage>
</organism>
<dbReference type="Pfam" id="PF05709">
    <property type="entry name" value="Sipho_tail"/>
    <property type="match status" value="1"/>
</dbReference>
<dbReference type="Proteomes" id="UP000050816">
    <property type="component" value="Unassembled WGS sequence"/>
</dbReference>
<dbReference type="RefSeq" id="WP_056955562.1">
    <property type="nucleotide sequence ID" value="NZ_AZFK01000087.1"/>
</dbReference>
<evidence type="ECO:0000313" key="3">
    <source>
        <dbReference type="Proteomes" id="UP000050816"/>
    </source>
</evidence>
<proteinExistence type="predicted"/>
<gene>
    <name evidence="2" type="ORF">FC43_GL000898</name>
</gene>
<evidence type="ECO:0000259" key="1">
    <source>
        <dbReference type="Pfam" id="PF05709"/>
    </source>
</evidence>
<accession>A0A0R1U4Y2</accession>
<dbReference type="EMBL" id="AZFK01000087">
    <property type="protein sequence ID" value="KRL87796.1"/>
    <property type="molecule type" value="Genomic_DNA"/>
</dbReference>